<dbReference type="PROSITE" id="PS50052">
    <property type="entry name" value="GUANYLATE_KINASE_2"/>
    <property type="match status" value="1"/>
</dbReference>
<dbReference type="SUPFAM" id="SSF52540">
    <property type="entry name" value="P-loop containing nucleoside triphosphate hydrolases"/>
    <property type="match status" value="1"/>
</dbReference>
<dbReference type="Gene3D" id="3.40.50.300">
    <property type="entry name" value="P-loop containing nucleotide triphosphate hydrolases"/>
    <property type="match status" value="1"/>
</dbReference>
<feature type="domain" description="Guanylate kinase-like" evidence="1">
    <location>
        <begin position="7"/>
        <end position="119"/>
    </location>
</feature>
<keyword evidence="2" id="KW-1185">Reference proteome</keyword>
<dbReference type="InterPro" id="IPR008144">
    <property type="entry name" value="Guanylate_kin-like_dom"/>
</dbReference>
<proteinExistence type="predicted"/>
<name>A0A1I7WFZ4_HETBA</name>
<dbReference type="SMART" id="SM00072">
    <property type="entry name" value="GuKc"/>
    <property type="match status" value="1"/>
</dbReference>
<evidence type="ECO:0000313" key="3">
    <source>
        <dbReference type="WBParaSite" id="Hba_03846"/>
    </source>
</evidence>
<dbReference type="AlphaFoldDB" id="A0A1I7WFZ4"/>
<sequence>MLCPFGRRILVLLGAVGVGRRTLKSMLLRSSPQHFATVIVMRSEMYKNIMQSIDISLILLQVRRYKWLNFFLVTSRAQRSGEQEGREYNFARKEDLLQKIRDGDMIEWGELDNQIYALSYLYNGEFMPFVVHIVPPQLEEFLQLENLRQTKRPVDQLSKVKRCSRHVAIRHPMGSGELDVLICSLCIAILLYSI</sequence>
<dbReference type="PANTHER" id="PTHR23122">
    <property type="entry name" value="MEMBRANE-ASSOCIATED GUANYLATE KINASE MAGUK"/>
    <property type="match status" value="1"/>
</dbReference>
<protein>
    <submittedName>
        <fullName evidence="3">Guanylate kinase-like domain-containing protein</fullName>
    </submittedName>
</protein>
<dbReference type="InterPro" id="IPR050716">
    <property type="entry name" value="MAGUK"/>
</dbReference>
<dbReference type="InterPro" id="IPR008145">
    <property type="entry name" value="GK/Ca_channel_bsu"/>
</dbReference>
<accession>A0A1I7WFZ4</accession>
<dbReference type="Pfam" id="PF00625">
    <property type="entry name" value="Guanylate_kin"/>
    <property type="match status" value="1"/>
</dbReference>
<dbReference type="InterPro" id="IPR027417">
    <property type="entry name" value="P-loop_NTPase"/>
</dbReference>
<evidence type="ECO:0000259" key="1">
    <source>
        <dbReference type="PROSITE" id="PS50052"/>
    </source>
</evidence>
<organism evidence="2 3">
    <name type="scientific">Heterorhabditis bacteriophora</name>
    <name type="common">Entomopathogenic nematode worm</name>
    <dbReference type="NCBI Taxonomy" id="37862"/>
    <lineage>
        <taxon>Eukaryota</taxon>
        <taxon>Metazoa</taxon>
        <taxon>Ecdysozoa</taxon>
        <taxon>Nematoda</taxon>
        <taxon>Chromadorea</taxon>
        <taxon>Rhabditida</taxon>
        <taxon>Rhabditina</taxon>
        <taxon>Rhabditomorpha</taxon>
        <taxon>Strongyloidea</taxon>
        <taxon>Heterorhabditidae</taxon>
        <taxon>Heterorhabditis</taxon>
    </lineage>
</organism>
<reference evidence="3" key="1">
    <citation type="submission" date="2016-11" db="UniProtKB">
        <authorList>
            <consortium name="WormBaseParasite"/>
        </authorList>
    </citation>
    <scope>IDENTIFICATION</scope>
</reference>
<dbReference type="WBParaSite" id="Hba_03846">
    <property type="protein sequence ID" value="Hba_03846"/>
    <property type="gene ID" value="Hba_03846"/>
</dbReference>
<dbReference type="Proteomes" id="UP000095283">
    <property type="component" value="Unplaced"/>
</dbReference>
<evidence type="ECO:0000313" key="2">
    <source>
        <dbReference type="Proteomes" id="UP000095283"/>
    </source>
</evidence>